<keyword evidence="4 8" id="KW-0378">Hydrolase</keyword>
<dbReference type="GO" id="GO:0006508">
    <property type="term" value="P:proteolysis"/>
    <property type="evidence" value="ECO:0007669"/>
    <property type="project" value="UniProtKB-KW"/>
</dbReference>
<evidence type="ECO:0000313" key="9">
    <source>
        <dbReference type="EMBL" id="TGM05950.1"/>
    </source>
</evidence>
<protein>
    <recommendedName>
        <fullName evidence="8">Abasic site processing protein</fullName>
        <ecNumber evidence="8">3.4.-.-</ecNumber>
    </recommendedName>
</protein>
<dbReference type="OrthoDB" id="9782620at2"/>
<dbReference type="Proteomes" id="UP000298429">
    <property type="component" value="Unassembled WGS sequence"/>
</dbReference>
<name>A0A5F2BP42_9LEPT</name>
<evidence type="ECO:0000256" key="8">
    <source>
        <dbReference type="RuleBase" id="RU364100"/>
    </source>
</evidence>
<reference evidence="9 10" key="1">
    <citation type="journal article" date="2019" name="PLoS Negl. Trop. Dis.">
        <title>Revisiting the worldwide diversity of Leptospira species in the environment.</title>
        <authorList>
            <person name="Vincent A.T."/>
            <person name="Schiettekatte O."/>
            <person name="Bourhy P."/>
            <person name="Veyrier F.J."/>
            <person name="Picardeau M."/>
        </authorList>
    </citation>
    <scope>NUCLEOTIDE SEQUENCE [LARGE SCALE GENOMIC DNA]</scope>
    <source>
        <strain evidence="9 10">201702444</strain>
    </source>
</reference>
<evidence type="ECO:0000256" key="7">
    <source>
        <dbReference type="ARBA" id="ARBA00023239"/>
    </source>
</evidence>
<keyword evidence="2 8" id="KW-0645">Protease</keyword>
<dbReference type="InterPro" id="IPR036590">
    <property type="entry name" value="SRAP-like"/>
</dbReference>
<keyword evidence="7" id="KW-0456">Lyase</keyword>
<comment type="caution">
    <text evidence="9">The sequence shown here is derived from an EMBL/GenBank/DDBJ whole genome shotgun (WGS) entry which is preliminary data.</text>
</comment>
<dbReference type="EC" id="3.4.-.-" evidence="8"/>
<proteinExistence type="inferred from homology"/>
<evidence type="ECO:0000313" key="10">
    <source>
        <dbReference type="Proteomes" id="UP000298429"/>
    </source>
</evidence>
<dbReference type="EMBL" id="RQGN01000036">
    <property type="protein sequence ID" value="TGM05950.1"/>
    <property type="molecule type" value="Genomic_DNA"/>
</dbReference>
<dbReference type="Gene3D" id="3.90.1680.10">
    <property type="entry name" value="SOS response associated peptidase-like"/>
    <property type="match status" value="1"/>
</dbReference>
<keyword evidence="6" id="KW-0238">DNA-binding</keyword>
<dbReference type="AlphaFoldDB" id="A0A5F2BP42"/>
<keyword evidence="3" id="KW-0227">DNA damage</keyword>
<dbReference type="PANTHER" id="PTHR13604:SF0">
    <property type="entry name" value="ABASIC SITE PROCESSING PROTEIN HMCES"/>
    <property type="match status" value="1"/>
</dbReference>
<organism evidence="9 10">
    <name type="scientific">Leptospira barantonii</name>
    <dbReference type="NCBI Taxonomy" id="2023184"/>
    <lineage>
        <taxon>Bacteria</taxon>
        <taxon>Pseudomonadati</taxon>
        <taxon>Spirochaetota</taxon>
        <taxon>Spirochaetia</taxon>
        <taxon>Leptospirales</taxon>
        <taxon>Leptospiraceae</taxon>
        <taxon>Leptospira</taxon>
    </lineage>
</organism>
<dbReference type="SUPFAM" id="SSF143081">
    <property type="entry name" value="BB1717-like"/>
    <property type="match status" value="1"/>
</dbReference>
<evidence type="ECO:0000256" key="4">
    <source>
        <dbReference type="ARBA" id="ARBA00022801"/>
    </source>
</evidence>
<evidence type="ECO:0000256" key="5">
    <source>
        <dbReference type="ARBA" id="ARBA00023124"/>
    </source>
</evidence>
<dbReference type="Pfam" id="PF02586">
    <property type="entry name" value="SRAP"/>
    <property type="match status" value="1"/>
</dbReference>
<dbReference type="GO" id="GO:0008233">
    <property type="term" value="F:peptidase activity"/>
    <property type="evidence" value="ECO:0007669"/>
    <property type="project" value="UniProtKB-KW"/>
</dbReference>
<evidence type="ECO:0000256" key="6">
    <source>
        <dbReference type="ARBA" id="ARBA00023125"/>
    </source>
</evidence>
<dbReference type="GO" id="GO:0003697">
    <property type="term" value="F:single-stranded DNA binding"/>
    <property type="evidence" value="ECO:0007669"/>
    <property type="project" value="InterPro"/>
</dbReference>
<gene>
    <name evidence="9" type="ORF">EHQ76_06685</name>
</gene>
<accession>A0A5F2BP42</accession>
<evidence type="ECO:0000256" key="3">
    <source>
        <dbReference type="ARBA" id="ARBA00022763"/>
    </source>
</evidence>
<dbReference type="PANTHER" id="PTHR13604">
    <property type="entry name" value="DC12-RELATED"/>
    <property type="match status" value="1"/>
</dbReference>
<evidence type="ECO:0000256" key="2">
    <source>
        <dbReference type="ARBA" id="ARBA00022670"/>
    </source>
</evidence>
<dbReference type="GO" id="GO:0016829">
    <property type="term" value="F:lyase activity"/>
    <property type="evidence" value="ECO:0007669"/>
    <property type="project" value="UniProtKB-KW"/>
</dbReference>
<comment type="similarity">
    <text evidence="1 8">Belongs to the SOS response-associated peptidase family.</text>
</comment>
<evidence type="ECO:0000256" key="1">
    <source>
        <dbReference type="ARBA" id="ARBA00008136"/>
    </source>
</evidence>
<sequence length="265" mass="31595">MRVSRTLGHSDKKIFLRDIRRDGRTFLLCYHNSLTASSQKLSARFSAGLIDQDSYRPIYHENGYAHKPRPVVIREKEINFINASWGLIPSTVESVKQAEWMEDHLLNAKSETIFELQSFKESILERRCLIPSTGFYDSQEVRKKSYPYRVFLKHEEIFCLAGIWDEWKEPETGEIKKTFSMLTTAPNKKFSLIHHRMPLILPRELEETWINPSIQNRKEIEPLLQIYPEENMDFYTIRRFRRNDEFDPDILKKVEYEELSQQELF</sequence>
<keyword evidence="5" id="KW-0190">Covalent protein-DNA linkage</keyword>
<dbReference type="InterPro" id="IPR003738">
    <property type="entry name" value="SRAP"/>
</dbReference>
<dbReference type="GO" id="GO:0106300">
    <property type="term" value="P:protein-DNA covalent cross-linking repair"/>
    <property type="evidence" value="ECO:0007669"/>
    <property type="project" value="InterPro"/>
</dbReference>